<comment type="caution">
    <text evidence="1">The sequence shown here is derived from an EMBL/GenBank/DDBJ whole genome shotgun (WGS) entry which is preliminary data.</text>
</comment>
<dbReference type="Gene3D" id="3.20.20.410">
    <property type="entry name" value="Protein of unknown function UPF0759"/>
    <property type="match status" value="1"/>
</dbReference>
<keyword evidence="2" id="KW-1185">Reference proteome</keyword>
<evidence type="ECO:0000313" key="2">
    <source>
        <dbReference type="Proteomes" id="UP000249819"/>
    </source>
</evidence>
<proteinExistence type="predicted"/>
<dbReference type="SUPFAM" id="SSF117396">
    <property type="entry name" value="TM1631-like"/>
    <property type="match status" value="1"/>
</dbReference>
<gene>
    <name evidence="1" type="ORF">CLV59_11364</name>
</gene>
<dbReference type="Proteomes" id="UP000249819">
    <property type="component" value="Unassembled WGS sequence"/>
</dbReference>
<dbReference type="AlphaFoldDB" id="A0A327VKZ9"/>
<dbReference type="EMBL" id="QLMA01000013">
    <property type="protein sequence ID" value="RAJ73511.1"/>
    <property type="molecule type" value="Genomic_DNA"/>
</dbReference>
<evidence type="ECO:0000313" key="1">
    <source>
        <dbReference type="EMBL" id="RAJ73511.1"/>
    </source>
</evidence>
<dbReference type="InterPro" id="IPR002763">
    <property type="entry name" value="DUF72"/>
</dbReference>
<organism evidence="1 2">
    <name type="scientific">Chitinophaga dinghuensis</name>
    <dbReference type="NCBI Taxonomy" id="1539050"/>
    <lineage>
        <taxon>Bacteria</taxon>
        <taxon>Pseudomonadati</taxon>
        <taxon>Bacteroidota</taxon>
        <taxon>Chitinophagia</taxon>
        <taxon>Chitinophagales</taxon>
        <taxon>Chitinophagaceae</taxon>
        <taxon>Chitinophaga</taxon>
    </lineage>
</organism>
<dbReference type="PANTHER" id="PTHR30348:SF9">
    <property type="entry name" value="UPF0759 PROTEIN YECE"/>
    <property type="match status" value="1"/>
</dbReference>
<dbReference type="InterPro" id="IPR036520">
    <property type="entry name" value="UPF0759_sf"/>
</dbReference>
<dbReference type="RefSeq" id="WP_111595457.1">
    <property type="nucleotide sequence ID" value="NZ_QLMA01000013.1"/>
</dbReference>
<name>A0A327VKZ9_9BACT</name>
<accession>A0A327VKZ9</accession>
<dbReference type="OrthoDB" id="9780310at2"/>
<sequence length="295" mass="34718">MKFGLVPASMLEDIDFKLPAEPLFNKHVLKGKPVAHPHIYTGAGKWGRKDWVGLLYPEGTRESQYLQEYIKHFNSIELNATYYKIYDETTIRRWGEQARGEDFVFCPKVPQAISHYNRLANADERTTYFLDGLLGFGKHLGAIFLQLSDKFGPNRKQQLYDYIAQLPKDLLFFVELRHPQWFAEEDIMMDLFTFLRKQKTGLVITDTAGRRDVLHMHLTLPITFVRFVANQHPTDFTRIDDWMHRLKYWLSHGLKECYFFLHTPDEKYTPELGVYLAEQLKRVCGIEIKKPQLLK</sequence>
<protein>
    <submittedName>
        <fullName evidence="1">Uncharacterized protein YecE (DUF72 family)</fullName>
    </submittedName>
</protein>
<dbReference type="PANTHER" id="PTHR30348">
    <property type="entry name" value="UNCHARACTERIZED PROTEIN YECE"/>
    <property type="match status" value="1"/>
</dbReference>
<reference evidence="1 2" key="1">
    <citation type="submission" date="2018-06" db="EMBL/GenBank/DDBJ databases">
        <title>Genomic Encyclopedia of Archaeal and Bacterial Type Strains, Phase II (KMG-II): from individual species to whole genera.</title>
        <authorList>
            <person name="Goeker M."/>
        </authorList>
    </citation>
    <scope>NUCLEOTIDE SEQUENCE [LARGE SCALE GENOMIC DNA]</scope>
    <source>
        <strain evidence="1 2">DSM 29821</strain>
    </source>
</reference>
<dbReference type="Pfam" id="PF01904">
    <property type="entry name" value="DUF72"/>
    <property type="match status" value="1"/>
</dbReference>